<evidence type="ECO:0000256" key="1">
    <source>
        <dbReference type="SAM" id="MobiDB-lite"/>
    </source>
</evidence>
<comment type="caution">
    <text evidence="2">The sequence shown here is derived from an EMBL/GenBank/DDBJ whole genome shotgun (WGS) entry which is preliminary data.</text>
</comment>
<dbReference type="EMBL" id="VWRR01000006">
    <property type="protein sequence ID" value="KAF6003574.1"/>
    <property type="molecule type" value="Genomic_DNA"/>
</dbReference>
<gene>
    <name evidence="2" type="ORF">F1559_002854</name>
</gene>
<accession>A0A7J7ILQ4</accession>
<evidence type="ECO:0000313" key="3">
    <source>
        <dbReference type="Proteomes" id="UP000530660"/>
    </source>
</evidence>
<dbReference type="Proteomes" id="UP000530660">
    <property type="component" value="Unassembled WGS sequence"/>
</dbReference>
<dbReference type="AlphaFoldDB" id="A0A7J7ILQ4"/>
<proteinExistence type="predicted"/>
<organism evidence="2 3">
    <name type="scientific">Cyanidiococcus yangmingshanensis</name>
    <dbReference type="NCBI Taxonomy" id="2690220"/>
    <lineage>
        <taxon>Eukaryota</taxon>
        <taxon>Rhodophyta</taxon>
        <taxon>Bangiophyceae</taxon>
        <taxon>Cyanidiales</taxon>
        <taxon>Cyanidiaceae</taxon>
        <taxon>Cyanidiococcus</taxon>
    </lineage>
</organism>
<feature type="region of interest" description="Disordered" evidence="1">
    <location>
        <begin position="68"/>
        <end position="131"/>
    </location>
</feature>
<name>A0A7J7ILQ4_9RHOD</name>
<feature type="compositionally biased region" description="Basic and acidic residues" evidence="1">
    <location>
        <begin position="83"/>
        <end position="102"/>
    </location>
</feature>
<feature type="compositionally biased region" description="Polar residues" evidence="1">
    <location>
        <begin position="104"/>
        <end position="114"/>
    </location>
</feature>
<sequence>MQPGEPVLNNLGTLTEPNLRDKFAKSLPELSHQELEELIFVPVASICISDPDAKQLLHENTERLRLSSSVALAASSSSAAKLENSRERPAGGERPSSRRFDGARTQSPTKWSGSRTDHQESVSLHRDTPSAVAMAERKDLNETSMERKVPSAFAATVAVYDLVCRGRQTKGAWLW</sequence>
<protein>
    <submittedName>
        <fullName evidence="2">Uncharacterized protein</fullName>
    </submittedName>
</protein>
<evidence type="ECO:0000313" key="2">
    <source>
        <dbReference type="EMBL" id="KAF6003574.1"/>
    </source>
</evidence>
<feature type="compositionally biased region" description="Basic and acidic residues" evidence="1">
    <location>
        <begin position="115"/>
        <end position="128"/>
    </location>
</feature>
<feature type="compositionally biased region" description="Low complexity" evidence="1">
    <location>
        <begin position="68"/>
        <end position="80"/>
    </location>
</feature>
<reference evidence="2 3" key="1">
    <citation type="journal article" date="2020" name="J. Phycol.">
        <title>Comparative genome analysis reveals Cyanidiococcus gen. nov., a new extremophilic red algal genus sister to Cyanidioschyzon (Cyanidioschyzonaceae, Rhodophyta).</title>
        <authorList>
            <person name="Liu S.-L."/>
            <person name="Chiang Y.-R."/>
            <person name="Yoon H.S."/>
            <person name="Fu H.-Y."/>
        </authorList>
    </citation>
    <scope>NUCLEOTIDE SEQUENCE [LARGE SCALE GENOMIC DNA]</scope>
    <source>
        <strain evidence="2 3">THAL066</strain>
    </source>
</reference>
<keyword evidence="3" id="KW-1185">Reference proteome</keyword>